<evidence type="ECO:0000256" key="4">
    <source>
        <dbReference type="ARBA" id="ARBA00023014"/>
    </source>
</evidence>
<dbReference type="SUPFAM" id="SSF52402">
    <property type="entry name" value="Adenine nucleotide alpha hydrolases-like"/>
    <property type="match status" value="1"/>
</dbReference>
<comment type="function">
    <text evidence="6">Catalyzes the formation of sulfite from adenosine 5'-phosphosulfate (APS) using thioredoxin as an electron donor.</text>
</comment>
<dbReference type="NCBIfam" id="NF002537">
    <property type="entry name" value="PRK02090.1"/>
    <property type="match status" value="1"/>
</dbReference>
<gene>
    <name evidence="6" type="primary">cysH</name>
    <name evidence="8" type="ORF">QGM71_21180</name>
</gene>
<dbReference type="Pfam" id="PF01507">
    <property type="entry name" value="PAPS_reduct"/>
    <property type="match status" value="1"/>
</dbReference>
<accession>A0ABU6KKZ5</accession>
<feature type="binding site" evidence="6">
    <location>
        <position position="208"/>
    </location>
    <ligand>
        <name>[4Fe-4S] cluster</name>
        <dbReference type="ChEBI" id="CHEBI:49883"/>
    </ligand>
</feature>
<evidence type="ECO:0000256" key="2">
    <source>
        <dbReference type="ARBA" id="ARBA00023002"/>
    </source>
</evidence>
<comment type="caution">
    <text evidence="8">The sequence shown here is derived from an EMBL/GenBank/DDBJ whole genome shotgun (WGS) entry which is preliminary data.</text>
</comment>
<dbReference type="GO" id="GO:0004604">
    <property type="term" value="F:phosphoadenylyl-sulfate reductase (thioredoxin) activity"/>
    <property type="evidence" value="ECO:0007669"/>
    <property type="project" value="UniProtKB-EC"/>
</dbReference>
<keyword evidence="9" id="KW-1185">Reference proteome</keyword>
<proteinExistence type="inferred from homology"/>
<feature type="active site" description="Nucleophile; cysteine thiosulfonate intermediate" evidence="6">
    <location>
        <position position="232"/>
    </location>
</feature>
<keyword evidence="3 6" id="KW-0408">Iron</keyword>
<dbReference type="RefSeq" id="WP_327609502.1">
    <property type="nucleotide sequence ID" value="NZ_JARZFX010000024.1"/>
</dbReference>
<dbReference type="InterPro" id="IPR002500">
    <property type="entry name" value="PAPS_reduct_dom"/>
</dbReference>
<organism evidence="8 9">
    <name type="scientific">Virgibacillus tibetensis</name>
    <dbReference type="NCBI Taxonomy" id="3042313"/>
    <lineage>
        <taxon>Bacteria</taxon>
        <taxon>Bacillati</taxon>
        <taxon>Bacillota</taxon>
        <taxon>Bacilli</taxon>
        <taxon>Bacillales</taxon>
        <taxon>Bacillaceae</taxon>
        <taxon>Virgibacillus</taxon>
    </lineage>
</organism>
<evidence type="ECO:0000259" key="7">
    <source>
        <dbReference type="Pfam" id="PF01507"/>
    </source>
</evidence>
<feature type="binding site" evidence="6">
    <location>
        <position position="205"/>
    </location>
    <ligand>
        <name>[4Fe-4S] cluster</name>
        <dbReference type="ChEBI" id="CHEBI:49883"/>
    </ligand>
</feature>
<dbReference type="Gene3D" id="3.40.50.620">
    <property type="entry name" value="HUPs"/>
    <property type="match status" value="1"/>
</dbReference>
<protein>
    <recommendedName>
        <fullName evidence="6">Adenosine 5'-phosphosulfate reductase</fullName>
        <shortName evidence="6">APS reductase</shortName>
        <ecNumber evidence="6">1.8.4.10</ecNumber>
    </recommendedName>
    <alternativeName>
        <fullName evidence="6">5'-adenylylsulfate reductase</fullName>
    </alternativeName>
    <alternativeName>
        <fullName evidence="6">Thioredoxin-dependent 5'-adenylylsulfate reductase</fullName>
    </alternativeName>
</protein>
<evidence type="ECO:0000256" key="5">
    <source>
        <dbReference type="ARBA" id="ARBA00024327"/>
    </source>
</evidence>
<comment type="pathway">
    <text evidence="5 6">Sulfur metabolism; hydrogen sulfide biosynthesis; sulfite from sulfate.</text>
</comment>
<dbReference type="InterPro" id="IPR014729">
    <property type="entry name" value="Rossmann-like_a/b/a_fold"/>
</dbReference>
<feature type="domain" description="Phosphoadenosine phosphosulphate reductase" evidence="7">
    <location>
        <begin position="40"/>
        <end position="211"/>
    </location>
</feature>
<evidence type="ECO:0000256" key="1">
    <source>
        <dbReference type="ARBA" id="ARBA00009732"/>
    </source>
</evidence>
<evidence type="ECO:0000313" key="9">
    <source>
        <dbReference type="Proteomes" id="UP001335737"/>
    </source>
</evidence>
<evidence type="ECO:0000256" key="6">
    <source>
        <dbReference type="HAMAP-Rule" id="MF_00063"/>
    </source>
</evidence>
<name>A0ABU6KKZ5_9BACI</name>
<dbReference type="PANTHER" id="PTHR46509:SF1">
    <property type="entry name" value="PHOSPHOADENOSINE PHOSPHOSULFATE REDUCTASE"/>
    <property type="match status" value="1"/>
</dbReference>
<sequence>MESELTYDRWDHHLQAQINNNPGDFMEVIKWAFDTYRERIIYSCSFGAEGIVLIDLIYKVNPYATVVFLDTDLHFKETYSLIDEVKLSYPKLNIKILKSSLTLDQQAVKYESKLWEHKPNLCCHLRKIEPLEKELKNADAWFSGLRREQSISRQNTEYVNKDERFKRVKICPLIHWKWDDVWEYIKLNNLHYNELHDKNYPSIGCEMCTLPVTGDDQNTRSGRWADFEKKECGLHQA</sequence>
<comment type="subcellular location">
    <subcellularLocation>
        <location evidence="6">Cytoplasm</location>
    </subcellularLocation>
</comment>
<dbReference type="PIRSF" id="PIRSF000857">
    <property type="entry name" value="PAPS_reductase"/>
    <property type="match status" value="1"/>
</dbReference>
<evidence type="ECO:0000313" key="8">
    <source>
        <dbReference type="EMBL" id="MEC5425969.1"/>
    </source>
</evidence>
<dbReference type="EMBL" id="JARZFX010000024">
    <property type="protein sequence ID" value="MEC5425969.1"/>
    <property type="molecule type" value="Genomic_DNA"/>
</dbReference>
<dbReference type="InterPro" id="IPR004511">
    <property type="entry name" value="PAPS/APS_Rdtase"/>
</dbReference>
<feature type="binding site" evidence="6">
    <location>
        <position position="122"/>
    </location>
    <ligand>
        <name>[4Fe-4S] cluster</name>
        <dbReference type="ChEBI" id="CHEBI:49883"/>
    </ligand>
</feature>
<dbReference type="CDD" id="cd23945">
    <property type="entry name" value="PAPS_reductase"/>
    <property type="match status" value="1"/>
</dbReference>
<comment type="similarity">
    <text evidence="1 6">Belongs to the PAPS reductase family. CysH subfamily.</text>
</comment>
<feature type="binding site" evidence="6">
    <location>
        <position position="123"/>
    </location>
    <ligand>
        <name>[4Fe-4S] cluster</name>
        <dbReference type="ChEBI" id="CHEBI:49883"/>
    </ligand>
</feature>
<reference evidence="8 9" key="1">
    <citation type="journal article" date="2024" name="Int. J. Syst. Evol. Microbiol.">
        <title>Virgibacillus tibetensis sp. nov., isolated from salt lake on the Tibetan Plateau of China.</title>
        <authorList>
            <person name="Phurbu D."/>
            <person name="Liu Z.-X."/>
            <person name="Wang R."/>
            <person name="Zheng Y.-Y."/>
            <person name="Liu H.-C."/>
            <person name="Zhou Y.-G."/>
            <person name="Yu Y.-J."/>
            <person name="Li A.-H."/>
        </authorList>
    </citation>
    <scope>NUCLEOTIDE SEQUENCE [LARGE SCALE GENOMIC DNA]</scope>
    <source>
        <strain evidence="8 9">C22-A2</strain>
    </source>
</reference>
<dbReference type="NCBIfam" id="TIGR00434">
    <property type="entry name" value="cysH"/>
    <property type="match status" value="1"/>
</dbReference>
<keyword evidence="2 6" id="KW-0560">Oxidoreductase</keyword>
<keyword evidence="4 6" id="KW-0411">Iron-sulfur</keyword>
<dbReference type="HAMAP" id="MF_00063">
    <property type="entry name" value="CysH"/>
    <property type="match status" value="1"/>
</dbReference>
<keyword evidence="6" id="KW-0963">Cytoplasm</keyword>
<comment type="catalytic activity">
    <reaction evidence="6">
        <text>[thioredoxin]-disulfide + sulfite + AMP + 2 H(+) = adenosine 5'-phosphosulfate + [thioredoxin]-dithiol</text>
        <dbReference type="Rhea" id="RHEA:21976"/>
        <dbReference type="Rhea" id="RHEA-COMP:10698"/>
        <dbReference type="Rhea" id="RHEA-COMP:10700"/>
        <dbReference type="ChEBI" id="CHEBI:15378"/>
        <dbReference type="ChEBI" id="CHEBI:17359"/>
        <dbReference type="ChEBI" id="CHEBI:29950"/>
        <dbReference type="ChEBI" id="CHEBI:50058"/>
        <dbReference type="ChEBI" id="CHEBI:58243"/>
        <dbReference type="ChEBI" id="CHEBI:456215"/>
        <dbReference type="EC" id="1.8.4.10"/>
    </reaction>
</comment>
<keyword evidence="6" id="KW-0479">Metal-binding</keyword>
<dbReference type="Proteomes" id="UP001335737">
    <property type="component" value="Unassembled WGS sequence"/>
</dbReference>
<comment type="cofactor">
    <cofactor evidence="6">
        <name>[4Fe-4S] cluster</name>
        <dbReference type="ChEBI" id="CHEBI:49883"/>
    </cofactor>
    <text evidence="6">Binds 1 [4Fe-4S] cluster per subunit.</text>
</comment>
<evidence type="ECO:0000256" key="3">
    <source>
        <dbReference type="ARBA" id="ARBA00023004"/>
    </source>
</evidence>
<dbReference type="PANTHER" id="PTHR46509">
    <property type="entry name" value="PHOSPHOADENOSINE PHOSPHOSULFATE REDUCTASE"/>
    <property type="match status" value="1"/>
</dbReference>
<dbReference type="EC" id="1.8.4.10" evidence="6"/>